<dbReference type="PANTHER" id="PTHR22946:SF12">
    <property type="entry name" value="CONIDIAL PIGMENT BIOSYNTHESIS PROTEIN AYG1 (AFU_ORTHOLOGUE AFUA_2G17550)"/>
    <property type="match status" value="1"/>
</dbReference>
<organism evidence="2 3">
    <name type="scientific">Stachybotrys elegans</name>
    <dbReference type="NCBI Taxonomy" id="80388"/>
    <lineage>
        <taxon>Eukaryota</taxon>
        <taxon>Fungi</taxon>
        <taxon>Dikarya</taxon>
        <taxon>Ascomycota</taxon>
        <taxon>Pezizomycotina</taxon>
        <taxon>Sordariomycetes</taxon>
        <taxon>Hypocreomycetidae</taxon>
        <taxon>Hypocreales</taxon>
        <taxon>Stachybotryaceae</taxon>
        <taxon>Stachybotrys</taxon>
    </lineage>
</organism>
<keyword evidence="1 2" id="KW-0378">Hydrolase</keyword>
<keyword evidence="3" id="KW-1185">Reference proteome</keyword>
<dbReference type="InterPro" id="IPR029058">
    <property type="entry name" value="AB_hydrolase_fold"/>
</dbReference>
<dbReference type="GO" id="GO:0016787">
    <property type="term" value="F:hydrolase activity"/>
    <property type="evidence" value="ECO:0007669"/>
    <property type="project" value="UniProtKB-KW"/>
</dbReference>
<accession>A0A8K0SIM6</accession>
<comment type="caution">
    <text evidence="2">The sequence shown here is derived from an EMBL/GenBank/DDBJ whole genome shotgun (WGS) entry which is preliminary data.</text>
</comment>
<dbReference type="Pfam" id="PF06500">
    <property type="entry name" value="FrsA-like"/>
    <property type="match status" value="1"/>
</dbReference>
<reference evidence="2" key="1">
    <citation type="journal article" date="2021" name="Nat. Commun.">
        <title>Genetic determinants of endophytism in the Arabidopsis root mycobiome.</title>
        <authorList>
            <person name="Mesny F."/>
            <person name="Miyauchi S."/>
            <person name="Thiergart T."/>
            <person name="Pickel B."/>
            <person name="Atanasova L."/>
            <person name="Karlsson M."/>
            <person name="Huettel B."/>
            <person name="Barry K.W."/>
            <person name="Haridas S."/>
            <person name="Chen C."/>
            <person name="Bauer D."/>
            <person name="Andreopoulos W."/>
            <person name="Pangilinan J."/>
            <person name="LaButti K."/>
            <person name="Riley R."/>
            <person name="Lipzen A."/>
            <person name="Clum A."/>
            <person name="Drula E."/>
            <person name="Henrissat B."/>
            <person name="Kohler A."/>
            <person name="Grigoriev I.V."/>
            <person name="Martin F.M."/>
            <person name="Hacquard S."/>
        </authorList>
    </citation>
    <scope>NUCLEOTIDE SEQUENCE</scope>
    <source>
        <strain evidence="2">MPI-CAGE-CH-0235</strain>
    </source>
</reference>
<dbReference type="Proteomes" id="UP000813444">
    <property type="component" value="Unassembled WGS sequence"/>
</dbReference>
<protein>
    <submittedName>
        <fullName evidence="2">Alpha/Beta hydrolase protein</fullName>
    </submittedName>
</protein>
<gene>
    <name evidence="2" type="ORF">B0I35DRAFT_94307</name>
</gene>
<evidence type="ECO:0000256" key="1">
    <source>
        <dbReference type="ARBA" id="ARBA00022801"/>
    </source>
</evidence>
<dbReference type="InterPro" id="IPR050261">
    <property type="entry name" value="FrsA_esterase"/>
</dbReference>
<dbReference type="InterPro" id="IPR010520">
    <property type="entry name" value="FrsA-like"/>
</dbReference>
<evidence type="ECO:0000313" key="3">
    <source>
        <dbReference type="Proteomes" id="UP000813444"/>
    </source>
</evidence>
<name>A0A8K0SIM6_9HYPO</name>
<dbReference type="Gene3D" id="3.40.50.1820">
    <property type="entry name" value="alpha/beta hydrolase"/>
    <property type="match status" value="1"/>
</dbReference>
<dbReference type="AlphaFoldDB" id="A0A8K0SIM6"/>
<dbReference type="PANTHER" id="PTHR22946">
    <property type="entry name" value="DIENELACTONE HYDROLASE DOMAIN-CONTAINING PROTEIN-RELATED"/>
    <property type="match status" value="1"/>
</dbReference>
<evidence type="ECO:0000313" key="2">
    <source>
        <dbReference type="EMBL" id="KAH7309148.1"/>
    </source>
</evidence>
<dbReference type="OrthoDB" id="5409895at2759"/>
<dbReference type="EMBL" id="JAGPNK010000014">
    <property type="protein sequence ID" value="KAH7309148.1"/>
    <property type="molecule type" value="Genomic_DNA"/>
</dbReference>
<proteinExistence type="predicted"/>
<dbReference type="SUPFAM" id="SSF53474">
    <property type="entry name" value="alpha/beta-Hydrolases"/>
    <property type="match status" value="1"/>
</dbReference>
<sequence>MSPHRTLSIDDERPTRQWLMGRVAFEDRLPHHDGLDALWDTKWKQPCQLGLFPFNDGKYRDFEAVMQNLIEADTYGGSLEYTFAFMAPGTELSNRAQTAQADGDCALARDLYHRSAALFRVARLPHIPTFPNVTCSVKHHAWDLQKDAYLQAGQLWEDPLHEVNVPHIHRMADEGDKIPIFVRTPASACRESPVPVVILLSGLDTYRTDHTHRLKEIHMRGWAAITVDVPGVGDCPANPCDPDSADRLWDSLMDWMKDEGQFDMTAVVVWGAGIGGFYSVRIAHTHKDRILGAVAHGAGCHNFLDRDWLEQADNHDYHFGYNESMAAKFGYKSVLDFQLQAQQKFSLLKTGILDGESAPLLFINGGRDGIMPVEDSMMIIDRGAPREGRIFPSDYHMGPLGSDRSVYPWMDNIVAWRDVDVDALRLDVAAAQSHFEASADPTPIRPHM</sequence>